<keyword evidence="3" id="KW-1003">Cell membrane</keyword>
<accession>A0A6A0AZ96</accession>
<comment type="caution">
    <text evidence="8">The sequence shown here is derived from an EMBL/GenBank/DDBJ whole genome shotgun (WGS) entry which is preliminary data.</text>
</comment>
<evidence type="ECO:0000313" key="9">
    <source>
        <dbReference type="Proteomes" id="UP000484988"/>
    </source>
</evidence>
<keyword evidence="4 7" id="KW-0812">Transmembrane</keyword>
<comment type="similarity">
    <text evidence="2 7">Belongs to the UPF0056 (MarC) family.</text>
</comment>
<dbReference type="EMBL" id="BLLG01000015">
    <property type="protein sequence ID" value="GFH38279.1"/>
    <property type="molecule type" value="Genomic_DNA"/>
</dbReference>
<sequence length="214" mass="22367">MVAGMSTVELTVQATIAMVLLVDPFIRGLFFRVLTDNEPERRREYVGRIMVVIAITLGGAALIGRPVLDLVGIDLSAFGFAGGLVLLLMGFEMLFGGEPTRAQGGAAAHEEPAPRSAEDSIVVPYAIPFMAGPGAITTVIGIASTGQGWSGTVAALIAVAITVALIPVGHLLLVNRMRMSAQTIAIVTRFGGLFVATIGIQLMLNAIRTYFGLG</sequence>
<comment type="subcellular location">
    <subcellularLocation>
        <location evidence="1 7">Cell membrane</location>
        <topology evidence="1 7">Multi-pass membrane protein</topology>
    </subcellularLocation>
</comment>
<proteinExistence type="inferred from homology"/>
<dbReference type="GO" id="GO:0005886">
    <property type="term" value="C:plasma membrane"/>
    <property type="evidence" value="ECO:0007669"/>
    <property type="project" value="UniProtKB-SubCell"/>
</dbReference>
<protein>
    <recommendedName>
        <fullName evidence="7">UPF0056 membrane protein</fullName>
    </recommendedName>
</protein>
<keyword evidence="9" id="KW-1185">Reference proteome</keyword>
<feature type="transmembrane region" description="Helical" evidence="7">
    <location>
        <begin position="186"/>
        <end position="207"/>
    </location>
</feature>
<organism evidence="8 9">
    <name type="scientific">Streptomyces pacificus</name>
    <dbReference type="NCBI Taxonomy" id="2705029"/>
    <lineage>
        <taxon>Bacteria</taxon>
        <taxon>Bacillati</taxon>
        <taxon>Actinomycetota</taxon>
        <taxon>Actinomycetes</taxon>
        <taxon>Kitasatosporales</taxon>
        <taxon>Streptomycetaceae</taxon>
        <taxon>Streptomyces</taxon>
    </lineage>
</organism>
<dbReference type="Pfam" id="PF01914">
    <property type="entry name" value="MarC"/>
    <property type="match status" value="1"/>
</dbReference>
<gene>
    <name evidence="8" type="ORF">SCWH03_45210</name>
</gene>
<dbReference type="InterPro" id="IPR002771">
    <property type="entry name" value="Multi_antbiot-R_MarC"/>
</dbReference>
<feature type="transmembrane region" description="Helical" evidence="7">
    <location>
        <begin position="149"/>
        <end position="174"/>
    </location>
</feature>
<evidence type="ECO:0000313" key="8">
    <source>
        <dbReference type="EMBL" id="GFH38279.1"/>
    </source>
</evidence>
<feature type="transmembrane region" description="Helical" evidence="7">
    <location>
        <begin position="70"/>
        <end position="91"/>
    </location>
</feature>
<evidence type="ECO:0000256" key="1">
    <source>
        <dbReference type="ARBA" id="ARBA00004651"/>
    </source>
</evidence>
<evidence type="ECO:0000256" key="6">
    <source>
        <dbReference type="ARBA" id="ARBA00023136"/>
    </source>
</evidence>
<evidence type="ECO:0000256" key="7">
    <source>
        <dbReference type="RuleBase" id="RU362048"/>
    </source>
</evidence>
<name>A0A6A0AZ96_9ACTN</name>
<dbReference type="PANTHER" id="PTHR33508">
    <property type="entry name" value="UPF0056 MEMBRANE PROTEIN YHCE"/>
    <property type="match status" value="1"/>
</dbReference>
<dbReference type="Proteomes" id="UP000484988">
    <property type="component" value="Unassembled WGS sequence"/>
</dbReference>
<evidence type="ECO:0000256" key="3">
    <source>
        <dbReference type="ARBA" id="ARBA00022475"/>
    </source>
</evidence>
<feature type="transmembrane region" description="Helical" evidence="7">
    <location>
        <begin position="12"/>
        <end position="33"/>
    </location>
</feature>
<dbReference type="PANTHER" id="PTHR33508:SF1">
    <property type="entry name" value="UPF0056 MEMBRANE PROTEIN YHCE"/>
    <property type="match status" value="1"/>
</dbReference>
<evidence type="ECO:0000256" key="4">
    <source>
        <dbReference type="ARBA" id="ARBA00022692"/>
    </source>
</evidence>
<feature type="transmembrane region" description="Helical" evidence="7">
    <location>
        <begin position="45"/>
        <end position="64"/>
    </location>
</feature>
<evidence type="ECO:0000256" key="2">
    <source>
        <dbReference type="ARBA" id="ARBA00009784"/>
    </source>
</evidence>
<reference evidence="8 9" key="1">
    <citation type="submission" date="2020-02" db="EMBL/GenBank/DDBJ databases">
        <title>Whole Genome Shotgun Sequence of Streptomyces sp. strain CWH03.</title>
        <authorList>
            <person name="Dohra H."/>
            <person name="Kodani S."/>
            <person name="Yamamura H."/>
        </authorList>
    </citation>
    <scope>NUCLEOTIDE SEQUENCE [LARGE SCALE GENOMIC DNA]</scope>
    <source>
        <strain evidence="8 9">CWH03</strain>
    </source>
</reference>
<dbReference type="AlphaFoldDB" id="A0A6A0AZ96"/>
<keyword evidence="5 7" id="KW-1133">Transmembrane helix</keyword>
<evidence type="ECO:0000256" key="5">
    <source>
        <dbReference type="ARBA" id="ARBA00022989"/>
    </source>
</evidence>
<keyword evidence="6 7" id="KW-0472">Membrane</keyword>
<feature type="transmembrane region" description="Helical" evidence="7">
    <location>
        <begin position="122"/>
        <end position="143"/>
    </location>
</feature>